<evidence type="ECO:0000259" key="8">
    <source>
        <dbReference type="PROSITE" id="PS51379"/>
    </source>
</evidence>
<feature type="domain" description="4Fe-4S ferredoxin-type" evidence="8">
    <location>
        <begin position="36"/>
        <end position="64"/>
    </location>
</feature>
<evidence type="ECO:0000256" key="3">
    <source>
        <dbReference type="ARBA" id="ARBA00013529"/>
    </source>
</evidence>
<feature type="domain" description="4Fe-4S" evidence="9">
    <location>
        <begin position="367"/>
        <end position="426"/>
    </location>
</feature>
<keyword evidence="6" id="KW-0408">Iron</keyword>
<dbReference type="Gene3D" id="3.30.70.20">
    <property type="match status" value="1"/>
</dbReference>
<evidence type="ECO:0000256" key="7">
    <source>
        <dbReference type="ARBA" id="ARBA00023014"/>
    </source>
</evidence>
<comment type="function">
    <text evidence="2">Ferredoxins are iron-sulfur proteins that transfer electrons in a wide variety of metabolic reactions.</text>
</comment>
<keyword evidence="4" id="KW-0004">4Fe-4S</keyword>
<dbReference type="Pfam" id="PF02906">
    <property type="entry name" value="Fe_hyd_lg_C"/>
    <property type="match status" value="2"/>
</dbReference>
<dbReference type="Gene3D" id="1.10.15.40">
    <property type="entry name" value="Electron transport complex subunit B, putative Fe-S cluster"/>
    <property type="match status" value="1"/>
</dbReference>
<dbReference type="PANTHER" id="PTHR24960:SF79">
    <property type="entry name" value="PHOTOSYSTEM I IRON-SULFUR CENTER"/>
    <property type="match status" value="1"/>
</dbReference>
<dbReference type="InterPro" id="IPR050157">
    <property type="entry name" value="PSI_iron-sulfur_center"/>
</dbReference>
<name>A0A9D1T4P5_9FIRM</name>
<dbReference type="Gene3D" id="3.40.950.10">
    <property type="entry name" value="Fe-only Hydrogenase (Larger Subunit), Chain L, domain 3"/>
    <property type="match status" value="1"/>
</dbReference>
<evidence type="ECO:0000313" key="11">
    <source>
        <dbReference type="Proteomes" id="UP000823960"/>
    </source>
</evidence>
<evidence type="ECO:0000259" key="9">
    <source>
        <dbReference type="PROSITE" id="PS51656"/>
    </source>
</evidence>
<dbReference type="InterPro" id="IPR007202">
    <property type="entry name" value="4Fe-4S_dom"/>
</dbReference>
<accession>A0A9D1T4P5</accession>
<keyword evidence="7" id="KW-0411">Iron-sulfur</keyword>
<dbReference type="Proteomes" id="UP000823960">
    <property type="component" value="Unassembled WGS sequence"/>
</dbReference>
<comment type="caution">
    <text evidence="10">The sequence shown here is derived from an EMBL/GenBank/DDBJ whole genome shotgun (WGS) entry which is preliminary data.</text>
</comment>
<evidence type="ECO:0000256" key="4">
    <source>
        <dbReference type="ARBA" id="ARBA00022485"/>
    </source>
</evidence>
<evidence type="ECO:0000313" key="10">
    <source>
        <dbReference type="EMBL" id="HIV10934.1"/>
    </source>
</evidence>
<evidence type="ECO:0000256" key="1">
    <source>
        <dbReference type="ARBA" id="ARBA00001966"/>
    </source>
</evidence>
<keyword evidence="5" id="KW-0479">Metal-binding</keyword>
<dbReference type="GO" id="GO:0051539">
    <property type="term" value="F:4 iron, 4 sulfur cluster binding"/>
    <property type="evidence" value="ECO:0007669"/>
    <property type="project" value="UniProtKB-KW"/>
</dbReference>
<dbReference type="Pfam" id="PF13237">
    <property type="entry name" value="Fer4_10"/>
    <property type="match status" value="1"/>
</dbReference>
<dbReference type="InterPro" id="IPR004108">
    <property type="entry name" value="Fe_hydrogenase_lsu_C"/>
</dbReference>
<dbReference type="PROSITE" id="PS51656">
    <property type="entry name" value="4FE4S"/>
    <property type="match status" value="1"/>
</dbReference>
<dbReference type="Pfam" id="PF04060">
    <property type="entry name" value="FeS"/>
    <property type="match status" value="1"/>
</dbReference>
<dbReference type="InterPro" id="IPR017896">
    <property type="entry name" value="4Fe4S_Fe-S-bd"/>
</dbReference>
<dbReference type="GO" id="GO:0046872">
    <property type="term" value="F:metal ion binding"/>
    <property type="evidence" value="ECO:0007669"/>
    <property type="project" value="UniProtKB-KW"/>
</dbReference>
<reference evidence="10" key="2">
    <citation type="journal article" date="2021" name="PeerJ">
        <title>Extensive microbial diversity within the chicken gut microbiome revealed by metagenomics and culture.</title>
        <authorList>
            <person name="Gilroy R."/>
            <person name="Ravi A."/>
            <person name="Getino M."/>
            <person name="Pursley I."/>
            <person name="Horton D.L."/>
            <person name="Alikhan N.F."/>
            <person name="Baker D."/>
            <person name="Gharbi K."/>
            <person name="Hall N."/>
            <person name="Watson M."/>
            <person name="Adriaenssens E.M."/>
            <person name="Foster-Nyarko E."/>
            <person name="Jarju S."/>
            <person name="Secka A."/>
            <person name="Antonio M."/>
            <person name="Oren A."/>
            <person name="Chaudhuri R.R."/>
            <person name="La Ragione R."/>
            <person name="Hildebrand F."/>
            <person name="Pallen M.J."/>
        </authorList>
    </citation>
    <scope>NUCLEOTIDE SEQUENCE</scope>
    <source>
        <strain evidence="10">1370</strain>
    </source>
</reference>
<feature type="domain" description="4Fe-4S ferredoxin-type" evidence="8">
    <location>
        <begin position="6"/>
        <end position="35"/>
    </location>
</feature>
<evidence type="ECO:0000256" key="2">
    <source>
        <dbReference type="ARBA" id="ARBA00003532"/>
    </source>
</evidence>
<protein>
    <recommendedName>
        <fullName evidence="3">Ferredoxin</fullName>
    </recommendedName>
</protein>
<reference evidence="10" key="1">
    <citation type="submission" date="2020-10" db="EMBL/GenBank/DDBJ databases">
        <authorList>
            <person name="Gilroy R."/>
        </authorList>
    </citation>
    <scope>NUCLEOTIDE SEQUENCE</scope>
    <source>
        <strain evidence="10">1370</strain>
    </source>
</reference>
<evidence type="ECO:0000256" key="5">
    <source>
        <dbReference type="ARBA" id="ARBA00022723"/>
    </source>
</evidence>
<dbReference type="PROSITE" id="PS51379">
    <property type="entry name" value="4FE4S_FER_2"/>
    <property type="match status" value="2"/>
</dbReference>
<organism evidence="10 11">
    <name type="scientific">Candidatus Faeciplasma avium</name>
    <dbReference type="NCBI Taxonomy" id="2840798"/>
    <lineage>
        <taxon>Bacteria</taxon>
        <taxon>Bacillati</taxon>
        <taxon>Bacillota</taxon>
        <taxon>Clostridia</taxon>
        <taxon>Eubacteriales</taxon>
        <taxon>Oscillospiraceae</taxon>
        <taxon>Oscillospiraceae incertae sedis</taxon>
        <taxon>Candidatus Faeciplasma</taxon>
    </lineage>
</organism>
<dbReference type="PROSITE" id="PS00198">
    <property type="entry name" value="4FE4S_FER_1"/>
    <property type="match status" value="1"/>
</dbReference>
<comment type="cofactor">
    <cofactor evidence="1">
        <name>[4Fe-4S] cluster</name>
        <dbReference type="ChEBI" id="CHEBI:49883"/>
    </cofactor>
</comment>
<proteinExistence type="predicted"/>
<dbReference type="InterPro" id="IPR009016">
    <property type="entry name" value="Fe_hydrogenase"/>
</dbReference>
<dbReference type="SUPFAM" id="SSF53920">
    <property type="entry name" value="Fe-only hydrogenase"/>
    <property type="match status" value="1"/>
</dbReference>
<dbReference type="SUPFAM" id="SSF54862">
    <property type="entry name" value="4Fe-4S ferredoxins"/>
    <property type="match status" value="1"/>
</dbReference>
<sequence length="430" mass="47854">MNNYEHSVYLDPEKCNGCTTCLKHCPTEAIRIRDHKAVINQERCIDCGECIRVCPNKAKKTTCQKLEAMDRFKWKIALPAPTLYGQFDNLDDIESVLDGLLQLGFDDVFEVAAAAELVSAYTRLYLKSDKVKKPAISSACPVILRLIGLRFPSLSENIIHLMPPMEVAASLARKRALSKHPELKPEEIGVCFISPCPAKASYVRNGFAGYKSQVDVVVPINDLYFMLLNKMKRPTGDSQICHSGMIGIGWATSGGESSALFNDKYLAADGIDNVIRVLDQIENGNIQNLEFIELNACTSGCVGGVLTVQNPFIARARLQTIRRYLPVSRNQLSADEQRSIPDYCLFDELPEYRPISRLSDNIVESLRLMSEIQELKKELPGIDCGSCGAPNCRAFAEDVVTTGKNRLGCVLLNNRRLRELLETEDKENDG</sequence>
<dbReference type="AlphaFoldDB" id="A0A9D1T4P5"/>
<dbReference type="EMBL" id="DVOL01000061">
    <property type="protein sequence ID" value="HIV10934.1"/>
    <property type="molecule type" value="Genomic_DNA"/>
</dbReference>
<evidence type="ECO:0000256" key="6">
    <source>
        <dbReference type="ARBA" id="ARBA00023004"/>
    </source>
</evidence>
<dbReference type="PANTHER" id="PTHR24960">
    <property type="entry name" value="PHOTOSYSTEM I IRON-SULFUR CENTER-RELATED"/>
    <property type="match status" value="1"/>
</dbReference>
<gene>
    <name evidence="10" type="ORF">IAD28_04505</name>
</gene>
<dbReference type="InterPro" id="IPR017900">
    <property type="entry name" value="4Fe4S_Fe_S_CS"/>
</dbReference>